<feature type="region of interest" description="Disordered" evidence="1">
    <location>
        <begin position="632"/>
        <end position="653"/>
    </location>
</feature>
<dbReference type="KEGG" id="sre:PTSG_07091"/>
<dbReference type="RefSeq" id="XP_004992506.1">
    <property type="nucleotide sequence ID" value="XM_004992449.1"/>
</dbReference>
<dbReference type="AlphaFoldDB" id="F2UE11"/>
<feature type="region of interest" description="Disordered" evidence="1">
    <location>
        <begin position="404"/>
        <end position="433"/>
    </location>
</feature>
<dbReference type="InParanoid" id="F2UE11"/>
<dbReference type="EMBL" id="GL832970">
    <property type="protein sequence ID" value="EGD74861.1"/>
    <property type="molecule type" value="Genomic_DNA"/>
</dbReference>
<keyword evidence="3" id="KW-1185">Reference proteome</keyword>
<dbReference type="GeneID" id="16073073"/>
<feature type="compositionally biased region" description="Low complexity" evidence="1">
    <location>
        <begin position="423"/>
        <end position="432"/>
    </location>
</feature>
<proteinExistence type="predicted"/>
<sequence length="679" mass="76333">MFAVAAAASCERRPSGDAQATKVPSSADSTSEDTMPAPPQLTATEVMVLQRAAMILRKKYNAARKGLDVETSLRDFDSDALEHLQDYIADMAHTMPDVDIVVDALDPLTTDKHKISSACKAVKLQLSKCTPPKLDTSALNKRLSKCMLNKQEKEGGVDNTFPYFISIDSSTFTVTSQLAKQLDMATATHGDGTSGFEDISTDEYEGWIQYQMMVCIHNYFNRKKLHSRMMVIANAPVSNTEQYKIDAAFRPTVCELHHSFLPLIIELEQQRTQRAAAKEQLREYALHAIKCVPHWESVIKGLMYPIGIAVAGNCVDVYGFVLGHKTFAGGQKMPVINSITLTSTTLSKFSRVLDVLLSEPLLAYYDSLYARCFGAPATTSPPPPPSPQCDIPPALVERIRLSGDCPEEPQQPQHHQQHHHHQQSQQLQQQQQQKDEVILANMRVFFEFEDINADVKIIDDTVVKRVPDDQNIDHILLMWRILHPRHPIRVINSNTIVMPFLGSGKFTTPEQLLCVAEQLLRLCFHSLPHADVRRENIAVKDATAAFIVDVENFGTHTPDGFNCCLLERHPDLFCRSGEDRLPFKSIHDFYSLAMAWARPDFGERFDVRSTCDRFEDACRRLVEWLQQKKRDMAHKGGGNADDGDHGHDDDEEEGCEVDVKKKLKILNKLIEGMQNATIL</sequence>
<feature type="region of interest" description="Disordered" evidence="1">
    <location>
        <begin position="8"/>
        <end position="38"/>
    </location>
</feature>
<gene>
    <name evidence="2" type="ORF">PTSG_07091</name>
</gene>
<evidence type="ECO:0000313" key="2">
    <source>
        <dbReference type="EMBL" id="EGD74861.1"/>
    </source>
</evidence>
<dbReference type="Proteomes" id="UP000007799">
    <property type="component" value="Unassembled WGS sequence"/>
</dbReference>
<feature type="compositionally biased region" description="Polar residues" evidence="1">
    <location>
        <begin position="22"/>
        <end position="33"/>
    </location>
</feature>
<organism evidence="3">
    <name type="scientific">Salpingoeca rosetta (strain ATCC 50818 / BSB-021)</name>
    <dbReference type="NCBI Taxonomy" id="946362"/>
    <lineage>
        <taxon>Eukaryota</taxon>
        <taxon>Choanoflagellata</taxon>
        <taxon>Craspedida</taxon>
        <taxon>Salpingoecidae</taxon>
        <taxon>Salpingoeca</taxon>
    </lineage>
</organism>
<protein>
    <submittedName>
        <fullName evidence="2">Uncharacterized protein</fullName>
    </submittedName>
</protein>
<evidence type="ECO:0000256" key="1">
    <source>
        <dbReference type="SAM" id="MobiDB-lite"/>
    </source>
</evidence>
<reference evidence="2" key="1">
    <citation type="submission" date="2009-08" db="EMBL/GenBank/DDBJ databases">
        <title>Annotation of Salpingoeca rosetta.</title>
        <authorList>
            <consortium name="The Broad Institute Genome Sequencing Platform"/>
            <person name="Russ C."/>
            <person name="Cuomo C."/>
            <person name="Burger G."/>
            <person name="Gray M.W."/>
            <person name="Holland P.W.H."/>
            <person name="King N."/>
            <person name="Lang F.B.F."/>
            <person name="Roger A.J."/>
            <person name="Ruiz-Trillo I."/>
            <person name="Young S.K."/>
            <person name="Zeng Q."/>
            <person name="Gargeya S."/>
            <person name="Alvarado L."/>
            <person name="Berlin A."/>
            <person name="Chapman S.B."/>
            <person name="Chen Z."/>
            <person name="Freedman E."/>
            <person name="Gellesch M."/>
            <person name="Goldberg J."/>
            <person name="Griggs A."/>
            <person name="Gujja S."/>
            <person name="Heilman E."/>
            <person name="Heiman D."/>
            <person name="Howarth C."/>
            <person name="Mehta T."/>
            <person name="Neiman D."/>
            <person name="Pearson M."/>
            <person name="Roberts A."/>
            <person name="Saif S."/>
            <person name="Shea T."/>
            <person name="Shenoy N."/>
            <person name="Sisk P."/>
            <person name="Stolte C."/>
            <person name="Sykes S."/>
            <person name="White J."/>
            <person name="Yandava C."/>
            <person name="Haas B."/>
            <person name="Nusbaum C."/>
            <person name="Birren B."/>
        </authorList>
    </citation>
    <scope>NUCLEOTIDE SEQUENCE [LARGE SCALE GENOMIC DNA]</scope>
    <source>
        <strain evidence="2">ATCC 50818</strain>
    </source>
</reference>
<accession>F2UE11</accession>
<evidence type="ECO:0000313" key="3">
    <source>
        <dbReference type="Proteomes" id="UP000007799"/>
    </source>
</evidence>
<name>F2UE11_SALR5</name>